<sequence>MSASPVSGTEGYAAEAAALIRQYEAIPFAAVHREVLPLLPAAPARVLDVGAGSGRDAAAVAALGHAVVAVEPTAALRLAAMALHPSPRIAWVADSLPDLAGLPAGDFDLVMLTAVWMHLDAGQRHRAMPPVARLLRPGGRLVLSLRHGPVPAGRRMFEVTAEETIALAAAAGLRLLLRLDRRPGARARPDACWTRLGFEAAP</sequence>
<dbReference type="PANTHER" id="PTHR43464:SF19">
    <property type="entry name" value="UBIQUINONE BIOSYNTHESIS O-METHYLTRANSFERASE, MITOCHONDRIAL"/>
    <property type="match status" value="1"/>
</dbReference>
<feature type="domain" description="Methyltransferase type 11" evidence="4">
    <location>
        <begin position="47"/>
        <end position="143"/>
    </location>
</feature>
<dbReference type="EMBL" id="SMSJ01000088">
    <property type="protein sequence ID" value="TDH58944.1"/>
    <property type="molecule type" value="Genomic_DNA"/>
</dbReference>
<keyword evidence="2 5" id="KW-0808">Transferase</keyword>
<dbReference type="RefSeq" id="WP_133292233.1">
    <property type="nucleotide sequence ID" value="NZ_SMSJ01000088.1"/>
</dbReference>
<gene>
    <name evidence="5" type="ORF">E2C06_29885</name>
</gene>
<evidence type="ECO:0000313" key="5">
    <source>
        <dbReference type="EMBL" id="TDH58944.1"/>
    </source>
</evidence>
<reference evidence="5 6" key="1">
    <citation type="journal article" date="2016" name="J. Microbiol.">
        <title>Dankookia rubra gen. nov., sp. nov., an alphaproteobacterium isolated from sediment of a shallow stream.</title>
        <authorList>
            <person name="Kim W.H."/>
            <person name="Kim D.H."/>
            <person name="Kang K."/>
            <person name="Ahn T.Y."/>
        </authorList>
    </citation>
    <scope>NUCLEOTIDE SEQUENCE [LARGE SCALE GENOMIC DNA]</scope>
    <source>
        <strain evidence="5 6">JCM30602</strain>
    </source>
</reference>
<evidence type="ECO:0000256" key="1">
    <source>
        <dbReference type="ARBA" id="ARBA00022603"/>
    </source>
</evidence>
<name>A0A4R5Q7Q3_9PROT</name>
<dbReference type="PANTHER" id="PTHR43464">
    <property type="entry name" value="METHYLTRANSFERASE"/>
    <property type="match status" value="1"/>
</dbReference>
<dbReference type="OrthoDB" id="7348755at2"/>
<keyword evidence="6" id="KW-1185">Reference proteome</keyword>
<evidence type="ECO:0000259" key="4">
    <source>
        <dbReference type="Pfam" id="PF08241"/>
    </source>
</evidence>
<protein>
    <submittedName>
        <fullName evidence="5">Class I SAM-dependent methyltransferase</fullName>
    </submittedName>
</protein>
<dbReference type="AlphaFoldDB" id="A0A4R5Q7Q3"/>
<evidence type="ECO:0000313" key="6">
    <source>
        <dbReference type="Proteomes" id="UP000295096"/>
    </source>
</evidence>
<dbReference type="SUPFAM" id="SSF53335">
    <property type="entry name" value="S-adenosyl-L-methionine-dependent methyltransferases"/>
    <property type="match status" value="1"/>
</dbReference>
<evidence type="ECO:0000256" key="2">
    <source>
        <dbReference type="ARBA" id="ARBA00022679"/>
    </source>
</evidence>
<dbReference type="GO" id="GO:0032259">
    <property type="term" value="P:methylation"/>
    <property type="evidence" value="ECO:0007669"/>
    <property type="project" value="UniProtKB-KW"/>
</dbReference>
<keyword evidence="3" id="KW-0949">S-adenosyl-L-methionine</keyword>
<dbReference type="CDD" id="cd02440">
    <property type="entry name" value="AdoMet_MTases"/>
    <property type="match status" value="1"/>
</dbReference>
<organism evidence="5 6">
    <name type="scientific">Dankookia rubra</name>
    <dbReference type="NCBI Taxonomy" id="1442381"/>
    <lineage>
        <taxon>Bacteria</taxon>
        <taxon>Pseudomonadati</taxon>
        <taxon>Pseudomonadota</taxon>
        <taxon>Alphaproteobacteria</taxon>
        <taxon>Acetobacterales</taxon>
        <taxon>Roseomonadaceae</taxon>
        <taxon>Dankookia</taxon>
    </lineage>
</organism>
<comment type="caution">
    <text evidence="5">The sequence shown here is derived from an EMBL/GenBank/DDBJ whole genome shotgun (WGS) entry which is preliminary data.</text>
</comment>
<accession>A0A4R5Q7Q3</accession>
<evidence type="ECO:0000256" key="3">
    <source>
        <dbReference type="ARBA" id="ARBA00022691"/>
    </source>
</evidence>
<dbReference type="Gene3D" id="3.40.50.150">
    <property type="entry name" value="Vaccinia Virus protein VP39"/>
    <property type="match status" value="1"/>
</dbReference>
<proteinExistence type="predicted"/>
<dbReference type="InterPro" id="IPR013216">
    <property type="entry name" value="Methyltransf_11"/>
</dbReference>
<dbReference type="Proteomes" id="UP000295096">
    <property type="component" value="Unassembled WGS sequence"/>
</dbReference>
<dbReference type="Pfam" id="PF08241">
    <property type="entry name" value="Methyltransf_11"/>
    <property type="match status" value="1"/>
</dbReference>
<dbReference type="GO" id="GO:0008757">
    <property type="term" value="F:S-adenosylmethionine-dependent methyltransferase activity"/>
    <property type="evidence" value="ECO:0007669"/>
    <property type="project" value="InterPro"/>
</dbReference>
<dbReference type="InterPro" id="IPR029063">
    <property type="entry name" value="SAM-dependent_MTases_sf"/>
</dbReference>
<keyword evidence="1 5" id="KW-0489">Methyltransferase</keyword>